<dbReference type="EMBL" id="CAJNNV010027390">
    <property type="protein sequence ID" value="CAE8620206.1"/>
    <property type="molecule type" value="Genomic_DNA"/>
</dbReference>
<organism evidence="5 6">
    <name type="scientific">Polarella glacialis</name>
    <name type="common">Dinoflagellate</name>
    <dbReference type="NCBI Taxonomy" id="89957"/>
    <lineage>
        <taxon>Eukaryota</taxon>
        <taxon>Sar</taxon>
        <taxon>Alveolata</taxon>
        <taxon>Dinophyceae</taxon>
        <taxon>Suessiales</taxon>
        <taxon>Suessiaceae</taxon>
        <taxon>Polarella</taxon>
    </lineage>
</organism>
<name>A0A813G7H3_POLGL</name>
<feature type="chain" id="PRO_5032414639" description="Cellulase" evidence="4">
    <location>
        <begin position="18"/>
        <end position="263"/>
    </location>
</feature>
<comment type="similarity">
    <text evidence="2">Belongs to the cerato-platanin family.</text>
</comment>
<keyword evidence="4" id="KW-0732">Signal</keyword>
<comment type="caution">
    <text evidence="5">The sequence shown here is derived from an EMBL/GenBank/DDBJ whole genome shotgun (WGS) entry which is preliminary data.</text>
</comment>
<dbReference type="OrthoDB" id="5985073at2759"/>
<evidence type="ECO:0000256" key="1">
    <source>
        <dbReference type="ARBA" id="ARBA00004613"/>
    </source>
</evidence>
<evidence type="ECO:0008006" key="7">
    <source>
        <dbReference type="Google" id="ProtNLM"/>
    </source>
</evidence>
<keyword evidence="6" id="KW-1185">Reference proteome</keyword>
<keyword evidence="3" id="KW-0964">Secreted</keyword>
<proteinExistence type="inferred from homology"/>
<comment type="subcellular location">
    <subcellularLocation>
        <location evidence="1">Secreted</location>
    </subcellularLocation>
</comment>
<evidence type="ECO:0000256" key="3">
    <source>
        <dbReference type="ARBA" id="ARBA00022525"/>
    </source>
</evidence>
<dbReference type="GO" id="GO:0005576">
    <property type="term" value="C:extracellular region"/>
    <property type="evidence" value="ECO:0007669"/>
    <property type="project" value="UniProtKB-SubCell"/>
</dbReference>
<dbReference type="CDD" id="cd22778">
    <property type="entry name" value="DPBB_CEPL-like"/>
    <property type="match status" value="1"/>
</dbReference>
<dbReference type="InterPro" id="IPR036908">
    <property type="entry name" value="RlpA-like_sf"/>
</dbReference>
<gene>
    <name evidence="5" type="ORF">PGLA1383_LOCUS37774</name>
</gene>
<dbReference type="Gene3D" id="2.40.40.10">
    <property type="entry name" value="RlpA-like domain"/>
    <property type="match status" value="1"/>
</dbReference>
<evidence type="ECO:0000313" key="6">
    <source>
        <dbReference type="Proteomes" id="UP000654075"/>
    </source>
</evidence>
<dbReference type="SUPFAM" id="SSF50685">
    <property type="entry name" value="Barwin-like endoglucanases"/>
    <property type="match status" value="1"/>
</dbReference>
<reference evidence="5" key="1">
    <citation type="submission" date="2021-02" db="EMBL/GenBank/DDBJ databases">
        <authorList>
            <person name="Dougan E. K."/>
            <person name="Rhodes N."/>
            <person name="Thang M."/>
            <person name="Chan C."/>
        </authorList>
    </citation>
    <scope>NUCLEOTIDE SEQUENCE</scope>
</reference>
<sequence>MRRQIFLLLAFPPAAAAAAGTCAEEGGCTAAGGDDNVLLQARMDSHRMNITEITVTPAVQLPACKVGDHVECSADGQTCSGNQCCAGPAHDPGATHVCPSASPDFAHSGKCALPKQTDCVDKDKAIAPPFDPAANPAHCTYLEYTAATPTAYCMCSDQPKGIINSWKYNDLSAMFPYVSACALNLGWSSAPACGKCMKLTDTSSGNEIYVTCVDGCGNPSNFDIAPPAFDELFPNGRATGAGSATWSEESDYTKCKGNKGPFQ</sequence>
<evidence type="ECO:0000313" key="5">
    <source>
        <dbReference type="EMBL" id="CAE8620206.1"/>
    </source>
</evidence>
<protein>
    <recommendedName>
        <fullName evidence="7">Cellulase</fullName>
    </recommendedName>
</protein>
<evidence type="ECO:0000256" key="2">
    <source>
        <dbReference type="ARBA" id="ARBA00010421"/>
    </source>
</evidence>
<dbReference type="InterPro" id="IPR010829">
    <property type="entry name" value="Cerato-platanin"/>
</dbReference>
<feature type="signal peptide" evidence="4">
    <location>
        <begin position="1"/>
        <end position="17"/>
    </location>
</feature>
<accession>A0A813G7H3</accession>
<dbReference type="AlphaFoldDB" id="A0A813G7H3"/>
<dbReference type="Pfam" id="PF07249">
    <property type="entry name" value="Cerato-platanin"/>
    <property type="match status" value="1"/>
</dbReference>
<evidence type="ECO:0000256" key="4">
    <source>
        <dbReference type="SAM" id="SignalP"/>
    </source>
</evidence>
<dbReference type="Proteomes" id="UP000654075">
    <property type="component" value="Unassembled WGS sequence"/>
</dbReference>